<comment type="subcellular location">
    <subcellularLocation>
        <location evidence="1">Membrane</location>
        <topology evidence="1">Single-pass membrane protein</topology>
    </subcellularLocation>
</comment>
<evidence type="ECO:0000256" key="5">
    <source>
        <dbReference type="ARBA" id="ARBA00023136"/>
    </source>
</evidence>
<proteinExistence type="predicted"/>
<evidence type="ECO:0000256" key="1">
    <source>
        <dbReference type="ARBA" id="ARBA00004167"/>
    </source>
</evidence>
<dbReference type="Pfam" id="PF07413">
    <property type="entry name" value="Herpes_UL37_2"/>
    <property type="match status" value="1"/>
</dbReference>
<evidence type="ECO:0000256" key="2">
    <source>
        <dbReference type="ARBA" id="ARBA00022692"/>
    </source>
</evidence>
<dbReference type="KEGG" id="vg:3289476"/>
<feature type="transmembrane region" description="Helical" evidence="6">
    <location>
        <begin position="263"/>
        <end position="285"/>
    </location>
</feature>
<accession>Q69500</accession>
<evidence type="ECO:0000313" key="8">
    <source>
        <dbReference type="Proteomes" id="UP000009246"/>
    </source>
</evidence>
<organismHost>
    <name type="scientific">Homo sapiens</name>
    <name type="common">Human</name>
    <dbReference type="NCBI Taxonomy" id="9606"/>
</organismHost>
<evidence type="ECO:0000256" key="3">
    <source>
        <dbReference type="ARBA" id="ARBA00022729"/>
    </source>
</evidence>
<dbReference type="DNASU" id="3289476"/>
<dbReference type="RefSeq" id="YP_073758.1">
    <property type="nucleotide sequence ID" value="NC_001716.2"/>
</dbReference>
<keyword evidence="5 6" id="KW-0472">Membrane</keyword>
<reference evidence="7 8" key="1">
    <citation type="journal article" date="1995" name="J. Virol.">
        <title>Identification and characterization of a cDNA derived from multiple splicing that encodes envelope glycoprotein gp105 of human herpesvirus 6.</title>
        <authorList>
            <person name="Pfeiffer B."/>
            <person name="Thomson B."/>
            <person name="Chandran B."/>
        </authorList>
    </citation>
    <scope>NUCLEOTIDE SEQUENCE [LARGE SCALE GENOMIC DNA]</scope>
    <source>
        <strain evidence="7 8">JI</strain>
    </source>
</reference>
<keyword evidence="4 6" id="KW-1133">Transmembrane helix</keyword>
<evidence type="ECO:0000256" key="4">
    <source>
        <dbReference type="ARBA" id="ARBA00022989"/>
    </source>
</evidence>
<evidence type="ECO:0000256" key="6">
    <source>
        <dbReference type="SAM" id="Phobius"/>
    </source>
</evidence>
<keyword evidence="3" id="KW-0732">Signal</keyword>
<keyword evidence="2 6" id="KW-0812">Transmembrane</keyword>
<dbReference type="Proteomes" id="UP000009246">
    <property type="component" value="Segment"/>
</dbReference>
<dbReference type="PIR" id="T41920">
    <property type="entry name" value="T41920"/>
</dbReference>
<sequence length="295" mass="33989">MGKEMMFFVFLICLSLTLMSNLKCHQNIIFLDNKLEAVCVTTCYVNEMLIGNSSCLSVRTAFLISLSLKTEGFREMSLVNLTTTSHKLTYLRVLINYYFRGVMLRALIAKKWHFASRANSTLECWLEGHNSGGSITIMTGGQKFLLQLRSGIVAVKWRSVGKDKNKTLEILNQKFNYDCYFVAMICPHLSDEIYQRKVLNPNFTIVRNETIYKRFLRKTWKSSWLDWYKYKELEDLSASYGGKNVIFLNDYESFLDQTQATTIGVVFLVGGSAMVLFLFFCLSIVNRRKVDKNVG</sequence>
<evidence type="ECO:0000313" key="7">
    <source>
        <dbReference type="EMBL" id="AAC54680.1"/>
    </source>
</evidence>
<dbReference type="EMBL" id="U43400">
    <property type="protein sequence ID" value="AAC54680.1"/>
    <property type="molecule type" value="Genomic_DNA"/>
</dbReference>
<dbReference type="GO" id="GO:0016020">
    <property type="term" value="C:membrane"/>
    <property type="evidence" value="ECO:0007669"/>
    <property type="project" value="UniProtKB-SubCell"/>
</dbReference>
<organism evidence="7 8">
    <name type="scientific">Human herpesvirus 7 (strain JI)</name>
    <name type="common">HHV-7</name>
    <name type="synonym">Human T lymphotropic virus</name>
    <dbReference type="NCBI Taxonomy" id="57278"/>
    <lineage>
        <taxon>Viruses</taxon>
        <taxon>Duplodnaviria</taxon>
        <taxon>Heunggongvirae</taxon>
        <taxon>Peploviricota</taxon>
        <taxon>Herviviricetes</taxon>
        <taxon>Herpesvirales</taxon>
        <taxon>Orthoherpesviridae</taxon>
        <taxon>Betaherpesvirinae</taxon>
        <taxon>Roseolovirus</taxon>
        <taxon>Roseolovirus humanbeta7</taxon>
        <taxon>Human betaherpesvirus 7</taxon>
    </lineage>
</organism>
<dbReference type="GeneID" id="3289476"/>
<gene>
    <name evidence="7" type="primary">U18</name>
</gene>
<name>Q69500_HHV7J</name>
<dbReference type="InterPro" id="IPR010880">
    <property type="entry name" value="Herpes_UL37_HHV-5-rel"/>
</dbReference>
<protein>
    <submittedName>
        <fullName evidence="7">U18 protein</fullName>
    </submittedName>
</protein>